<dbReference type="Proteomes" id="UP000008909">
    <property type="component" value="Unassembled WGS sequence"/>
</dbReference>
<evidence type="ECO:0000313" key="5">
    <source>
        <dbReference type="Proteomes" id="UP000008909"/>
    </source>
</evidence>
<proteinExistence type="predicted"/>
<accession>G7YXX5</accession>
<dbReference type="InterPro" id="IPR013087">
    <property type="entry name" value="Znf_C2H2_type"/>
</dbReference>
<keyword evidence="5" id="KW-1185">Reference proteome</keyword>
<feature type="region of interest" description="Disordered" evidence="2">
    <location>
        <begin position="141"/>
        <end position="199"/>
    </location>
</feature>
<keyword evidence="1" id="KW-0862">Zinc</keyword>
<dbReference type="PROSITE" id="PS00028">
    <property type="entry name" value="ZINC_FINGER_C2H2_1"/>
    <property type="match status" value="1"/>
</dbReference>
<name>G7YXX5_CLOSI</name>
<evidence type="ECO:0000313" key="4">
    <source>
        <dbReference type="EMBL" id="GAA57805.1"/>
    </source>
</evidence>
<protein>
    <recommendedName>
        <fullName evidence="3">C2H2-type domain-containing protein</fullName>
    </recommendedName>
</protein>
<sequence>LMRYSRYRCIFSCIKLLENSLKTLRQHKTGFAKILSSIRGVDSFVSTEEKNQLCLLCDINSVRVYFGIHHGITPVNVRSREVHRVELYSARVLVGHSSAQSLVAEWDSHWLLIGLFPLLVSPKFRVTDKILAVKPTDKTLGKDNRDFSARPKTPRIQTNESRSWIADRGRSKNTSALENKESRVSPQTSRSDDETPKVTIPEQTVTTMARNVCSLCNKQMRHAKNLKQHKLLVHSDEEARRSILKYECKCRRKRLTEGNTTAIFRTNECESLKYDLFNLHFKMHLAEVFRKTHVAGKKTQICVTE</sequence>
<dbReference type="GO" id="GO:0008270">
    <property type="term" value="F:zinc ion binding"/>
    <property type="evidence" value="ECO:0007669"/>
    <property type="project" value="UniProtKB-KW"/>
</dbReference>
<keyword evidence="1" id="KW-0863">Zinc-finger</keyword>
<evidence type="ECO:0000256" key="1">
    <source>
        <dbReference type="PROSITE-ProRule" id="PRU00042"/>
    </source>
</evidence>
<evidence type="ECO:0000256" key="2">
    <source>
        <dbReference type="SAM" id="MobiDB-lite"/>
    </source>
</evidence>
<dbReference type="PROSITE" id="PS50157">
    <property type="entry name" value="ZINC_FINGER_C2H2_2"/>
    <property type="match status" value="1"/>
</dbReference>
<dbReference type="AlphaFoldDB" id="G7YXX5"/>
<feature type="non-terminal residue" evidence="4">
    <location>
        <position position="1"/>
    </location>
</feature>
<feature type="domain" description="C2H2-type" evidence="3">
    <location>
        <begin position="211"/>
        <end position="239"/>
    </location>
</feature>
<evidence type="ECO:0000259" key="3">
    <source>
        <dbReference type="PROSITE" id="PS50157"/>
    </source>
</evidence>
<reference evidence="4" key="1">
    <citation type="journal article" date="2011" name="Genome Biol.">
        <title>The draft genome of the carcinogenic human liver fluke Clonorchis sinensis.</title>
        <authorList>
            <person name="Wang X."/>
            <person name="Chen W."/>
            <person name="Huang Y."/>
            <person name="Sun J."/>
            <person name="Men J."/>
            <person name="Liu H."/>
            <person name="Luo F."/>
            <person name="Guo L."/>
            <person name="Lv X."/>
            <person name="Deng C."/>
            <person name="Zhou C."/>
            <person name="Fan Y."/>
            <person name="Li X."/>
            <person name="Huang L."/>
            <person name="Hu Y."/>
            <person name="Liang C."/>
            <person name="Hu X."/>
            <person name="Xu J."/>
            <person name="Yu X."/>
        </authorList>
    </citation>
    <scope>NUCLEOTIDE SEQUENCE [LARGE SCALE GENOMIC DNA]</scope>
    <source>
        <strain evidence="4">Henan</strain>
    </source>
</reference>
<dbReference type="EMBL" id="DF145064">
    <property type="protein sequence ID" value="GAA57805.1"/>
    <property type="molecule type" value="Genomic_DNA"/>
</dbReference>
<gene>
    <name evidence="4" type="ORF">CLF_113218</name>
</gene>
<reference key="2">
    <citation type="submission" date="2011-10" db="EMBL/GenBank/DDBJ databases">
        <title>The genome and transcriptome sequence of Clonorchis sinensis provide insights into the carcinogenic liver fluke.</title>
        <authorList>
            <person name="Wang X."/>
            <person name="Huang Y."/>
            <person name="Chen W."/>
            <person name="Liu H."/>
            <person name="Guo L."/>
            <person name="Chen Y."/>
            <person name="Luo F."/>
            <person name="Zhou W."/>
            <person name="Sun J."/>
            <person name="Mao Q."/>
            <person name="Liang P."/>
            <person name="Zhou C."/>
            <person name="Tian Y."/>
            <person name="Men J."/>
            <person name="Lv X."/>
            <person name="Huang L."/>
            <person name="Zhou J."/>
            <person name="Hu Y."/>
            <person name="Li R."/>
            <person name="Zhang F."/>
            <person name="Lei H."/>
            <person name="Li X."/>
            <person name="Hu X."/>
            <person name="Liang C."/>
            <person name="Xu J."/>
            <person name="Wu Z."/>
            <person name="Yu X."/>
        </authorList>
    </citation>
    <scope>NUCLEOTIDE SEQUENCE</scope>
    <source>
        <strain>Henan</strain>
    </source>
</reference>
<organism evidence="4 5">
    <name type="scientific">Clonorchis sinensis</name>
    <name type="common">Chinese liver fluke</name>
    <dbReference type="NCBI Taxonomy" id="79923"/>
    <lineage>
        <taxon>Eukaryota</taxon>
        <taxon>Metazoa</taxon>
        <taxon>Spiralia</taxon>
        <taxon>Lophotrochozoa</taxon>
        <taxon>Platyhelminthes</taxon>
        <taxon>Trematoda</taxon>
        <taxon>Digenea</taxon>
        <taxon>Opisthorchiida</taxon>
        <taxon>Opisthorchiata</taxon>
        <taxon>Opisthorchiidae</taxon>
        <taxon>Clonorchis</taxon>
    </lineage>
</organism>
<keyword evidence="1" id="KW-0479">Metal-binding</keyword>